<protein>
    <submittedName>
        <fullName evidence="2">Uncharacterized protein</fullName>
    </submittedName>
</protein>
<dbReference type="AlphaFoldDB" id="A0A9P9X504"/>
<name>A0A9P9X504_9PEZI</name>
<organism evidence="2 3">
    <name type="scientific">Colletotrichum abscissum</name>
    <dbReference type="NCBI Taxonomy" id="1671311"/>
    <lineage>
        <taxon>Eukaryota</taxon>
        <taxon>Fungi</taxon>
        <taxon>Dikarya</taxon>
        <taxon>Ascomycota</taxon>
        <taxon>Pezizomycotina</taxon>
        <taxon>Sordariomycetes</taxon>
        <taxon>Hypocreomycetidae</taxon>
        <taxon>Glomerellales</taxon>
        <taxon>Glomerellaceae</taxon>
        <taxon>Colletotrichum</taxon>
        <taxon>Colletotrichum acutatum species complex</taxon>
    </lineage>
</organism>
<proteinExistence type="predicted"/>
<evidence type="ECO:0000313" key="3">
    <source>
        <dbReference type="Proteomes" id="UP001056436"/>
    </source>
</evidence>
<gene>
    <name evidence="2" type="ORF">CABS02_12593</name>
</gene>
<evidence type="ECO:0000256" key="1">
    <source>
        <dbReference type="SAM" id="MobiDB-lite"/>
    </source>
</evidence>
<evidence type="ECO:0000313" key="2">
    <source>
        <dbReference type="EMBL" id="KAI3536218.1"/>
    </source>
</evidence>
<reference evidence="2" key="1">
    <citation type="submission" date="2019-01" db="EMBL/GenBank/DDBJ databases">
        <title>Colletotrichum abscissum LGMF1257.</title>
        <authorList>
            <person name="Baroncelli R."/>
        </authorList>
    </citation>
    <scope>NUCLEOTIDE SEQUENCE</scope>
    <source>
        <strain evidence="2">Ca142</strain>
    </source>
</reference>
<accession>A0A9P9X504</accession>
<feature type="region of interest" description="Disordered" evidence="1">
    <location>
        <begin position="1"/>
        <end position="37"/>
    </location>
</feature>
<dbReference type="Proteomes" id="UP001056436">
    <property type="component" value="Unassembled WGS sequence"/>
</dbReference>
<keyword evidence="3" id="KW-1185">Reference proteome</keyword>
<comment type="caution">
    <text evidence="2">The sequence shown here is derived from an EMBL/GenBank/DDBJ whole genome shotgun (WGS) entry which is preliminary data.</text>
</comment>
<sequence length="97" mass="10574">MPQLDIPTGGLQETTVHTHPSRGNPPSSSMVFALLPGHPPQAPPLPTVCRLSKTAAMARKLKALISQSPEYLDLQMSLHFSGFHSPQISRRGWPLKV</sequence>
<dbReference type="EMBL" id="SDAQ01000125">
    <property type="protein sequence ID" value="KAI3536218.1"/>
    <property type="molecule type" value="Genomic_DNA"/>
</dbReference>